<dbReference type="InterPro" id="IPR014139">
    <property type="entry name" value="Peptidase_S26C_TraF"/>
</dbReference>
<dbReference type="GO" id="GO:0042597">
    <property type="term" value="C:periplasmic space"/>
    <property type="evidence" value="ECO:0007669"/>
    <property type="project" value="UniProtKB-SubCell"/>
</dbReference>
<evidence type="ECO:0000256" key="1">
    <source>
        <dbReference type="ARBA" id="ARBA00004418"/>
    </source>
</evidence>
<evidence type="ECO:0000256" key="2">
    <source>
        <dbReference type="ARBA" id="ARBA00005849"/>
    </source>
</evidence>
<comment type="subcellular location">
    <subcellularLocation>
        <location evidence="6">Membrane</location>
        <topology evidence="6">Single-pass type II membrane protein</topology>
    </subcellularLocation>
    <subcellularLocation>
        <location evidence="1">Periplasm</location>
    </subcellularLocation>
</comment>
<evidence type="ECO:0000259" key="7">
    <source>
        <dbReference type="Pfam" id="PF10502"/>
    </source>
</evidence>
<keyword evidence="6" id="KW-0378">Hydrolase</keyword>
<protein>
    <recommendedName>
        <fullName evidence="6">Signal peptidase I</fullName>
        <ecNumber evidence="6">3.4.21.89</ecNumber>
    </recommendedName>
</protein>
<gene>
    <name evidence="8" type="ORF">HMPREF0402_03492</name>
</gene>
<dbReference type="HOGENOM" id="CLU_104604_3_1_0"/>
<dbReference type="RefSeq" id="WP_008699438.1">
    <property type="nucleotide sequence ID" value="NZ_KE161012.1"/>
</dbReference>
<dbReference type="GO" id="GO:0009003">
    <property type="term" value="F:signal peptidase activity"/>
    <property type="evidence" value="ECO:0007669"/>
    <property type="project" value="UniProtKB-EC"/>
</dbReference>
<dbReference type="EC" id="3.4.21.89" evidence="6"/>
<dbReference type="InterPro" id="IPR000223">
    <property type="entry name" value="Pept_S26A_signal_pept_1"/>
</dbReference>
<organism evidence="8 9">
    <name type="scientific">Fusobacterium ulcerans 12-1B</name>
    <dbReference type="NCBI Taxonomy" id="457404"/>
    <lineage>
        <taxon>Bacteria</taxon>
        <taxon>Fusobacteriati</taxon>
        <taxon>Fusobacteriota</taxon>
        <taxon>Fusobacteriia</taxon>
        <taxon>Fusobacteriales</taxon>
        <taxon>Fusobacteriaceae</taxon>
        <taxon>Fusobacterium</taxon>
    </lineage>
</organism>
<dbReference type="GO" id="GO:0004252">
    <property type="term" value="F:serine-type endopeptidase activity"/>
    <property type="evidence" value="ECO:0007669"/>
    <property type="project" value="InterPro"/>
</dbReference>
<dbReference type="PATRIC" id="fig|457404.5.peg.3531"/>
<dbReference type="Gene3D" id="2.10.109.10">
    <property type="entry name" value="Umud Fragment, subunit A"/>
    <property type="match status" value="1"/>
</dbReference>
<keyword evidence="5" id="KW-0184">Conjugation</keyword>
<dbReference type="Pfam" id="PF10502">
    <property type="entry name" value="Peptidase_S26"/>
    <property type="match status" value="1"/>
</dbReference>
<comment type="catalytic activity">
    <reaction evidence="6">
        <text>Cleavage of hydrophobic, N-terminal signal or leader sequences from secreted and periplasmic proteins.</text>
        <dbReference type="EC" id="3.4.21.89"/>
    </reaction>
</comment>
<feature type="domain" description="Peptidase S26" evidence="7">
    <location>
        <begin position="14"/>
        <end position="173"/>
    </location>
</feature>
<name>H1PYJ9_9FUSO</name>
<evidence type="ECO:0000313" key="8">
    <source>
        <dbReference type="EMBL" id="EHO77188.1"/>
    </source>
</evidence>
<evidence type="ECO:0000256" key="4">
    <source>
        <dbReference type="ARBA" id="ARBA00022764"/>
    </source>
</evidence>
<keyword evidence="4" id="KW-0574">Periplasm</keyword>
<dbReference type="GO" id="GO:0016020">
    <property type="term" value="C:membrane"/>
    <property type="evidence" value="ECO:0007669"/>
    <property type="project" value="UniProtKB-SubCell"/>
</dbReference>
<sequence length="175" mass="20570">MARIQRNFIKGFLIFSLLLGISVVLGAYWCRGRYVINISASLPMGIYKLYETKDKKIDKGDIVMFLFPEEAEKYIRERKYLPDNVNTLLKHVVAVEGDKVETKNKTLYINDQEFWLGKIREKDSKGLPLPIMKSKTLERDEYFVFGTHPTSFDSRYYGVIKRELILKKAELVWEF</sequence>
<comment type="similarity">
    <text evidence="6">Belongs to the peptidase S26 family.</text>
</comment>
<comment type="similarity">
    <text evidence="2">Belongs to the peptidase S26C family.</text>
</comment>
<dbReference type="InterPro" id="IPR019533">
    <property type="entry name" value="Peptidase_S26"/>
</dbReference>
<dbReference type="EMBL" id="AGWJ02000035">
    <property type="protein sequence ID" value="EHO77188.1"/>
    <property type="molecule type" value="Genomic_DNA"/>
</dbReference>
<proteinExistence type="inferred from homology"/>
<dbReference type="Proteomes" id="UP000003233">
    <property type="component" value="Unassembled WGS sequence"/>
</dbReference>
<keyword evidence="3" id="KW-0732">Signal</keyword>
<keyword evidence="6" id="KW-0645">Protease</keyword>
<dbReference type="GO" id="GO:0006465">
    <property type="term" value="P:signal peptide processing"/>
    <property type="evidence" value="ECO:0007669"/>
    <property type="project" value="InterPro"/>
</dbReference>
<dbReference type="AlphaFoldDB" id="H1PYJ9"/>
<dbReference type="InterPro" id="IPR036286">
    <property type="entry name" value="LexA/Signal_pep-like_sf"/>
</dbReference>
<accession>H1PYJ9</accession>
<comment type="caution">
    <text evidence="8">The sequence shown here is derived from an EMBL/GenBank/DDBJ whole genome shotgun (WGS) entry which is preliminary data.</text>
</comment>
<evidence type="ECO:0000256" key="5">
    <source>
        <dbReference type="ARBA" id="ARBA00022971"/>
    </source>
</evidence>
<evidence type="ECO:0000313" key="9">
    <source>
        <dbReference type="Proteomes" id="UP000003233"/>
    </source>
</evidence>
<evidence type="ECO:0000256" key="3">
    <source>
        <dbReference type="ARBA" id="ARBA00022729"/>
    </source>
</evidence>
<reference evidence="8 9" key="1">
    <citation type="submission" date="2012-07" db="EMBL/GenBank/DDBJ databases">
        <title>The Genome Sequence of Fusobacterium ulcerans 12_1B.</title>
        <authorList>
            <consortium name="The Broad Institute Genome Sequencing Platform"/>
            <person name="Earl A."/>
            <person name="Ward D."/>
            <person name="Feldgarden M."/>
            <person name="Gevers D."/>
            <person name="Strauss J."/>
            <person name="Ambrose C.E."/>
            <person name="Allen-Vercoe E."/>
            <person name="Walker B."/>
            <person name="Young S.K."/>
            <person name="Zeng Q."/>
            <person name="Gargeya S."/>
            <person name="Fitzgerald M."/>
            <person name="Haas B."/>
            <person name="Abouelleil A."/>
            <person name="Alvarado L."/>
            <person name="Arachchi H.M."/>
            <person name="Berlin A.M."/>
            <person name="Chapman S.B."/>
            <person name="Goldberg J."/>
            <person name="Griggs A."/>
            <person name="Gujja S."/>
            <person name="Hansen M."/>
            <person name="Howarth C."/>
            <person name="Imamovic A."/>
            <person name="Larimer J."/>
            <person name="McCowen C."/>
            <person name="Montmayeur A."/>
            <person name="Murphy C."/>
            <person name="Neiman D."/>
            <person name="Pearson M."/>
            <person name="Priest M."/>
            <person name="Roberts A."/>
            <person name="Saif S."/>
            <person name="Shea T."/>
            <person name="Sisk P."/>
            <person name="Sykes S."/>
            <person name="Wortman J."/>
            <person name="Nusbaum C."/>
            <person name="Birren B."/>
        </authorList>
    </citation>
    <scope>NUCLEOTIDE SEQUENCE [LARGE SCALE GENOMIC DNA]</scope>
    <source>
        <strain evidence="8 9">12_1B</strain>
    </source>
</reference>
<dbReference type="NCBIfam" id="TIGR02227">
    <property type="entry name" value="sigpep_I_bact"/>
    <property type="match status" value="1"/>
</dbReference>
<dbReference type="SUPFAM" id="SSF51306">
    <property type="entry name" value="LexA/Signal peptidase"/>
    <property type="match status" value="1"/>
</dbReference>
<evidence type="ECO:0000256" key="6">
    <source>
        <dbReference type="RuleBase" id="RU362042"/>
    </source>
</evidence>
<dbReference type="NCBIfam" id="TIGR02771">
    <property type="entry name" value="TraF_Ti"/>
    <property type="match status" value="1"/>
</dbReference>
<dbReference type="BioCyc" id="FSP457404-HMP:GTSQ-3547-MONOMER"/>
<keyword evidence="9" id="KW-1185">Reference proteome</keyword>